<dbReference type="EMBL" id="GQ478086">
    <property type="protein sequence ID" value="ACZ64071.1"/>
    <property type="molecule type" value="Genomic_DNA"/>
</dbReference>
<proteinExistence type="predicted"/>
<evidence type="ECO:0000313" key="2">
    <source>
        <dbReference type="Proteomes" id="UP000001263"/>
    </source>
</evidence>
<dbReference type="KEGG" id="vg:8676520"/>
<name>D2IZU4_9CAUD</name>
<organism evidence="1 2">
    <name type="scientific">Enterococcus phage phiFL3A</name>
    <dbReference type="NCBI Taxonomy" id="673837"/>
    <lineage>
        <taxon>Viruses</taxon>
        <taxon>Duplodnaviria</taxon>
        <taxon>Heunggongvirae</taxon>
        <taxon>Uroviricota</taxon>
        <taxon>Caudoviricetes</taxon>
        <taxon>Phifelvirus</taxon>
        <taxon>Phifelvirus FL3</taxon>
    </lineage>
</organism>
<dbReference type="GeneID" id="8676520"/>
<dbReference type="Proteomes" id="UP000001263">
    <property type="component" value="Segment"/>
</dbReference>
<gene>
    <name evidence="1" type="primary">gp52</name>
</gene>
<dbReference type="OrthoDB" id="25193at10239"/>
<dbReference type="RefSeq" id="YP_003347614.1">
    <property type="nucleotide sequence ID" value="NC_013648.1"/>
</dbReference>
<keyword evidence="2" id="KW-1185">Reference proteome</keyword>
<reference evidence="1 2" key="1">
    <citation type="journal article" date="2010" name="J. Bacteriol.">
        <title>Comparative genomics and transduction potential of Enterococcus faecalis temperate bacteriophages.</title>
        <authorList>
            <person name="Yasmin A."/>
            <person name="Kenny J.G."/>
            <person name="Shankar J."/>
            <person name="Darby A.C."/>
            <person name="Hall N."/>
            <person name="Edwards C."/>
            <person name="Horsburgh M.J."/>
        </authorList>
    </citation>
    <scope>NUCLEOTIDE SEQUENCE</scope>
    <source>
        <strain evidence="1">PhiFL3A</strain>
    </source>
</reference>
<accession>D2IZU4</accession>
<evidence type="ECO:0000313" key="1">
    <source>
        <dbReference type="EMBL" id="ACZ64071.1"/>
    </source>
</evidence>
<sequence>MNKIDLKPIVYQLLTQVKEIKKVATDYPSNWTSFPSAIYRTSSQPKEIDSQKKELQTTWMITIELYGNTSLTALTSLVIEKFNSIGFTGTSKDANTADMHRVIVELTGVVDNVTKYVYKK</sequence>
<protein>
    <submittedName>
        <fullName evidence="1">Uncharacterized protein gp52</fullName>
    </submittedName>
</protein>